<dbReference type="GO" id="GO:0005524">
    <property type="term" value="F:ATP binding"/>
    <property type="evidence" value="ECO:0007669"/>
    <property type="project" value="UniProtKB-UniRule"/>
</dbReference>
<dbReference type="NCBIfam" id="TIGR00017">
    <property type="entry name" value="cmk"/>
    <property type="match status" value="1"/>
</dbReference>
<dbReference type="InterPro" id="IPR027417">
    <property type="entry name" value="P-loop_NTPase"/>
</dbReference>
<dbReference type="HAMAP" id="MF_00238">
    <property type="entry name" value="Cytidyl_kinase_type1"/>
    <property type="match status" value="1"/>
</dbReference>
<dbReference type="EC" id="2.7.4.25" evidence="8"/>
<sequence length="226" mass="24440">MKPLRVALDGPAGAGKSTVAKQAAKALGLTYVDTGAMYRAITWKALQEKINPTDEAALTELSNRVQISFKLTPAGQDVFLDGVDITEAIRTPEVTGNVSAVSAVAGVREAMVKLQQDIAAQTGVLMDGRDIGTVVLPDADVKIWLTASVEERAQRRYNELVAKGQTLDFEQLKADIERRDRFDSGREHSPMKMAEDAVVLDTTGLSIQQVIEKILEICSSADAQKL</sequence>
<comment type="similarity">
    <text evidence="1 8">Belongs to the cytidylate kinase family. Type 1 subfamily.</text>
</comment>
<keyword evidence="2 8" id="KW-0808">Transferase</keyword>
<feature type="domain" description="Cytidylate kinase" evidence="9">
    <location>
        <begin position="6"/>
        <end position="218"/>
    </location>
</feature>
<comment type="catalytic activity">
    <reaction evidence="6 8">
        <text>dCMP + ATP = dCDP + ADP</text>
        <dbReference type="Rhea" id="RHEA:25094"/>
        <dbReference type="ChEBI" id="CHEBI:30616"/>
        <dbReference type="ChEBI" id="CHEBI:57566"/>
        <dbReference type="ChEBI" id="CHEBI:58593"/>
        <dbReference type="ChEBI" id="CHEBI:456216"/>
        <dbReference type="EC" id="2.7.4.25"/>
    </reaction>
</comment>
<dbReference type="InterPro" id="IPR003136">
    <property type="entry name" value="Cytidylate_kin"/>
</dbReference>
<organism evidence="10 11">
    <name type="scientific">Tumebacillus avium</name>
    <dbReference type="NCBI Taxonomy" id="1903704"/>
    <lineage>
        <taxon>Bacteria</taxon>
        <taxon>Bacillati</taxon>
        <taxon>Bacillota</taxon>
        <taxon>Bacilli</taxon>
        <taxon>Bacillales</taxon>
        <taxon>Alicyclobacillaceae</taxon>
        <taxon>Tumebacillus</taxon>
    </lineage>
</organism>
<dbReference type="InterPro" id="IPR011994">
    <property type="entry name" value="Cytidylate_kinase_dom"/>
</dbReference>
<dbReference type="GO" id="GO:0036431">
    <property type="term" value="F:dCMP kinase activity"/>
    <property type="evidence" value="ECO:0007669"/>
    <property type="project" value="InterPro"/>
</dbReference>
<evidence type="ECO:0000256" key="3">
    <source>
        <dbReference type="ARBA" id="ARBA00022741"/>
    </source>
</evidence>
<feature type="binding site" evidence="8">
    <location>
        <begin position="10"/>
        <end position="18"/>
    </location>
    <ligand>
        <name>ATP</name>
        <dbReference type="ChEBI" id="CHEBI:30616"/>
    </ligand>
</feature>
<dbReference type="EMBL" id="CP021434">
    <property type="protein sequence ID" value="ARU63028.1"/>
    <property type="molecule type" value="Genomic_DNA"/>
</dbReference>
<evidence type="ECO:0000256" key="1">
    <source>
        <dbReference type="ARBA" id="ARBA00009427"/>
    </source>
</evidence>
<evidence type="ECO:0000256" key="8">
    <source>
        <dbReference type="HAMAP-Rule" id="MF_00238"/>
    </source>
</evidence>
<evidence type="ECO:0000256" key="2">
    <source>
        <dbReference type="ARBA" id="ARBA00022679"/>
    </source>
</evidence>
<evidence type="ECO:0000256" key="6">
    <source>
        <dbReference type="ARBA" id="ARBA00047615"/>
    </source>
</evidence>
<comment type="catalytic activity">
    <reaction evidence="7 8">
        <text>CMP + ATP = CDP + ADP</text>
        <dbReference type="Rhea" id="RHEA:11600"/>
        <dbReference type="ChEBI" id="CHEBI:30616"/>
        <dbReference type="ChEBI" id="CHEBI:58069"/>
        <dbReference type="ChEBI" id="CHEBI:60377"/>
        <dbReference type="ChEBI" id="CHEBI:456216"/>
        <dbReference type="EC" id="2.7.4.25"/>
    </reaction>
</comment>
<evidence type="ECO:0000313" key="11">
    <source>
        <dbReference type="Proteomes" id="UP000195437"/>
    </source>
</evidence>
<dbReference type="GO" id="GO:0006220">
    <property type="term" value="P:pyrimidine nucleotide metabolic process"/>
    <property type="evidence" value="ECO:0007669"/>
    <property type="project" value="UniProtKB-UniRule"/>
</dbReference>
<dbReference type="Gene3D" id="3.40.50.300">
    <property type="entry name" value="P-loop containing nucleotide triphosphate hydrolases"/>
    <property type="match status" value="1"/>
</dbReference>
<dbReference type="PANTHER" id="PTHR21299:SF2">
    <property type="entry name" value="CYTIDYLATE KINASE"/>
    <property type="match status" value="1"/>
</dbReference>
<evidence type="ECO:0000313" key="10">
    <source>
        <dbReference type="EMBL" id="ARU63028.1"/>
    </source>
</evidence>
<reference evidence="11" key="1">
    <citation type="submission" date="2017-05" db="EMBL/GenBank/DDBJ databases">
        <authorList>
            <person name="Sung H."/>
        </authorList>
    </citation>
    <scope>NUCLEOTIDE SEQUENCE [LARGE SCALE GENOMIC DNA]</scope>
    <source>
        <strain evidence="11">AR23208</strain>
    </source>
</reference>
<dbReference type="Proteomes" id="UP000195437">
    <property type="component" value="Chromosome"/>
</dbReference>
<dbReference type="OrthoDB" id="9807434at2"/>
<proteinExistence type="inferred from homology"/>
<keyword evidence="4 8" id="KW-0418">Kinase</keyword>
<accession>A0A1Y0IR09</accession>
<evidence type="ECO:0000256" key="4">
    <source>
        <dbReference type="ARBA" id="ARBA00022777"/>
    </source>
</evidence>
<keyword evidence="11" id="KW-1185">Reference proteome</keyword>
<dbReference type="GO" id="GO:0015949">
    <property type="term" value="P:nucleobase-containing small molecule interconversion"/>
    <property type="evidence" value="ECO:0007669"/>
    <property type="project" value="TreeGrafter"/>
</dbReference>
<comment type="subcellular location">
    <subcellularLocation>
        <location evidence="8">Cytoplasm</location>
    </subcellularLocation>
</comment>
<name>A0A1Y0IR09_9BACL</name>
<dbReference type="PANTHER" id="PTHR21299">
    <property type="entry name" value="CYTIDYLATE KINASE/PANTOATE-BETA-ALANINE LIGASE"/>
    <property type="match status" value="1"/>
</dbReference>
<dbReference type="RefSeq" id="WP_087458374.1">
    <property type="nucleotide sequence ID" value="NZ_CP021434.1"/>
</dbReference>
<dbReference type="GO" id="GO:0005829">
    <property type="term" value="C:cytosol"/>
    <property type="evidence" value="ECO:0007669"/>
    <property type="project" value="TreeGrafter"/>
</dbReference>
<dbReference type="KEGG" id="tum:CBW65_20155"/>
<gene>
    <name evidence="8" type="primary">cmk</name>
    <name evidence="10" type="ORF">CBW65_20155</name>
</gene>
<dbReference type="CDD" id="cd02020">
    <property type="entry name" value="CMPK"/>
    <property type="match status" value="1"/>
</dbReference>
<evidence type="ECO:0000256" key="7">
    <source>
        <dbReference type="ARBA" id="ARBA00048478"/>
    </source>
</evidence>
<protein>
    <recommendedName>
        <fullName evidence="8">Cytidylate kinase</fullName>
        <shortName evidence="8">CK</shortName>
        <ecNumber evidence="8">2.7.4.25</ecNumber>
    </recommendedName>
    <alternativeName>
        <fullName evidence="8">Cytidine monophosphate kinase</fullName>
        <shortName evidence="8">CMP kinase</shortName>
    </alternativeName>
</protein>
<evidence type="ECO:0000256" key="5">
    <source>
        <dbReference type="ARBA" id="ARBA00022840"/>
    </source>
</evidence>
<dbReference type="Pfam" id="PF02224">
    <property type="entry name" value="Cytidylate_kin"/>
    <property type="match status" value="1"/>
</dbReference>
<keyword evidence="3 8" id="KW-0547">Nucleotide-binding</keyword>
<dbReference type="GO" id="GO:0036430">
    <property type="term" value="F:CMP kinase activity"/>
    <property type="evidence" value="ECO:0007669"/>
    <property type="project" value="RHEA"/>
</dbReference>
<keyword evidence="5 8" id="KW-0067">ATP-binding</keyword>
<keyword evidence="8" id="KW-0963">Cytoplasm</keyword>
<dbReference type="AlphaFoldDB" id="A0A1Y0IR09"/>
<dbReference type="SUPFAM" id="SSF52540">
    <property type="entry name" value="P-loop containing nucleoside triphosphate hydrolases"/>
    <property type="match status" value="1"/>
</dbReference>
<evidence type="ECO:0000259" key="9">
    <source>
        <dbReference type="Pfam" id="PF02224"/>
    </source>
</evidence>